<reference evidence="2" key="2">
    <citation type="submission" date="2023-05" db="EMBL/GenBank/DDBJ databases">
        <authorList>
            <person name="Schelkunov M.I."/>
        </authorList>
    </citation>
    <scope>NUCLEOTIDE SEQUENCE</scope>
    <source>
        <strain evidence="2">Hsosn_3</strain>
        <tissue evidence="2">Leaf</tissue>
    </source>
</reference>
<keyword evidence="3" id="KW-1185">Reference proteome</keyword>
<protein>
    <submittedName>
        <fullName evidence="2">Uncharacterized protein</fullName>
    </submittedName>
</protein>
<feature type="region of interest" description="Disordered" evidence="1">
    <location>
        <begin position="1"/>
        <end position="37"/>
    </location>
</feature>
<feature type="region of interest" description="Disordered" evidence="1">
    <location>
        <begin position="92"/>
        <end position="115"/>
    </location>
</feature>
<feature type="compositionally biased region" description="Basic residues" evidence="1">
    <location>
        <begin position="1"/>
        <end position="14"/>
    </location>
</feature>
<gene>
    <name evidence="2" type="ORF">POM88_029615</name>
</gene>
<evidence type="ECO:0000313" key="3">
    <source>
        <dbReference type="Proteomes" id="UP001237642"/>
    </source>
</evidence>
<dbReference type="AlphaFoldDB" id="A0AAD8HVX4"/>
<dbReference type="EMBL" id="JAUIZM010000007">
    <property type="protein sequence ID" value="KAK1373422.1"/>
    <property type="molecule type" value="Genomic_DNA"/>
</dbReference>
<name>A0AAD8HVX4_9APIA</name>
<sequence>MMKGNKPRKRRQSRIRPDKENMNINSSRTYNSTMSPQSTIFNTPQLNHEILSCKSTTTPTMSSGSTMKHFKDVQPNHLHEFLTRDPLSNITNIGIESRNKKKKKNKGKGKVSTDFSDSARNLFENDFNKESHQSTDEYHDQLENSIIKDTMYGYGSSDDSNYDFCNDEIDVEGMDMDLDDNVQYDPCPPPKKNKRASIIPEEYASLGAPSAECIKCNACLWKEERVNKNVTRGTPIFSQCCKKGEVQLPDALPTPPYMLRLTITPTDFKLDRIKA</sequence>
<evidence type="ECO:0000313" key="2">
    <source>
        <dbReference type="EMBL" id="KAK1373422.1"/>
    </source>
</evidence>
<dbReference type="Proteomes" id="UP001237642">
    <property type="component" value="Unassembled WGS sequence"/>
</dbReference>
<proteinExistence type="predicted"/>
<accession>A0AAD8HVX4</accession>
<reference evidence="2" key="1">
    <citation type="submission" date="2023-02" db="EMBL/GenBank/DDBJ databases">
        <title>Genome of toxic invasive species Heracleum sosnowskyi carries increased number of genes despite the absence of recent whole-genome duplications.</title>
        <authorList>
            <person name="Schelkunov M."/>
            <person name="Shtratnikova V."/>
            <person name="Makarenko M."/>
            <person name="Klepikova A."/>
            <person name="Omelchenko D."/>
            <person name="Novikova G."/>
            <person name="Obukhova E."/>
            <person name="Bogdanov V."/>
            <person name="Penin A."/>
            <person name="Logacheva M."/>
        </authorList>
    </citation>
    <scope>NUCLEOTIDE SEQUENCE</scope>
    <source>
        <strain evidence="2">Hsosn_3</strain>
        <tissue evidence="2">Leaf</tissue>
    </source>
</reference>
<evidence type="ECO:0000256" key="1">
    <source>
        <dbReference type="SAM" id="MobiDB-lite"/>
    </source>
</evidence>
<feature type="compositionally biased region" description="Polar residues" evidence="1">
    <location>
        <begin position="22"/>
        <end position="37"/>
    </location>
</feature>
<feature type="compositionally biased region" description="Basic residues" evidence="1">
    <location>
        <begin position="99"/>
        <end position="109"/>
    </location>
</feature>
<comment type="caution">
    <text evidence="2">The sequence shown here is derived from an EMBL/GenBank/DDBJ whole genome shotgun (WGS) entry which is preliminary data.</text>
</comment>
<organism evidence="2 3">
    <name type="scientific">Heracleum sosnowskyi</name>
    <dbReference type="NCBI Taxonomy" id="360622"/>
    <lineage>
        <taxon>Eukaryota</taxon>
        <taxon>Viridiplantae</taxon>
        <taxon>Streptophyta</taxon>
        <taxon>Embryophyta</taxon>
        <taxon>Tracheophyta</taxon>
        <taxon>Spermatophyta</taxon>
        <taxon>Magnoliopsida</taxon>
        <taxon>eudicotyledons</taxon>
        <taxon>Gunneridae</taxon>
        <taxon>Pentapetalae</taxon>
        <taxon>asterids</taxon>
        <taxon>campanulids</taxon>
        <taxon>Apiales</taxon>
        <taxon>Apiaceae</taxon>
        <taxon>Apioideae</taxon>
        <taxon>apioid superclade</taxon>
        <taxon>Tordylieae</taxon>
        <taxon>Tordyliinae</taxon>
        <taxon>Heracleum</taxon>
    </lineage>
</organism>